<keyword evidence="2" id="KW-0904">Protein phosphatase</keyword>
<feature type="compositionally biased region" description="Pro residues" evidence="5">
    <location>
        <begin position="634"/>
        <end position="653"/>
    </location>
</feature>
<gene>
    <name evidence="8" type="primary">gb23902</name>
    <name evidence="8" type="ORF">PR202_gb23902</name>
</gene>
<feature type="compositionally biased region" description="Pro residues" evidence="5">
    <location>
        <begin position="617"/>
        <end position="626"/>
    </location>
</feature>
<dbReference type="InterPro" id="IPR014020">
    <property type="entry name" value="Tensin_C2-dom"/>
</dbReference>
<dbReference type="InterPro" id="IPR042201">
    <property type="entry name" value="FH2_Formin_sf"/>
</dbReference>
<dbReference type="Gene3D" id="1.20.58.2220">
    <property type="entry name" value="Formin, FH2 domain"/>
    <property type="match status" value="1"/>
</dbReference>
<evidence type="ECO:0000256" key="3">
    <source>
        <dbReference type="RuleBase" id="RU361260"/>
    </source>
</evidence>
<feature type="domain" description="C2 tensin-type" evidence="6">
    <location>
        <begin position="10"/>
        <end position="132"/>
    </location>
</feature>
<evidence type="ECO:0000256" key="5">
    <source>
        <dbReference type="SAM" id="MobiDB-lite"/>
    </source>
</evidence>
<dbReference type="InterPro" id="IPR015425">
    <property type="entry name" value="FH2_Formin"/>
</dbReference>
<feature type="compositionally biased region" description="Pro residues" evidence="5">
    <location>
        <begin position="567"/>
        <end position="578"/>
    </location>
</feature>
<feature type="domain" description="FH2" evidence="7">
    <location>
        <begin position="701"/>
        <end position="1028"/>
    </location>
</feature>
<proteinExistence type="inferred from homology"/>
<dbReference type="PANTHER" id="PTHR45733">
    <property type="entry name" value="FORMIN-J"/>
    <property type="match status" value="1"/>
</dbReference>
<feature type="compositionally biased region" description="Pro residues" evidence="5">
    <location>
        <begin position="521"/>
        <end position="541"/>
    </location>
</feature>
<sequence>MALFRKFFYRKPPDGLLEITERVYGFNVEGGCRPIFRIYGQDPLLATSNIPKADSELIKIDMHCHIQGDVVLECISLDADQEREEMMFRVMFNTAFIRSNILMLNRDEIDLLWDAKDRFPKEFRTEVLFSEMDTANQLDPMEMAGIGEKEGLPIEAFAKVQEMFSNVDWLDPTGDAAIQLFQRLTSSENIQLRQGFLSPSKKDIESLGLDLISPTKQSISGKQKSNSIEQSTESVGANILTLLEPVTDSHVKTGISIVQESIGSQIHKVDTKTEQPTSLDKAIPCTMNSTEPVQNDQNAKLDEQCDSVQHTSPTAIISQRFPVSSSCSALSGNFSPRSLSACPRFHSAPSALGIMALLEDHSAFGRSEKSASTVTPPTVLKPSTDVKITSKLQSGQHPTSGAPVVKKAMPPPSSLLTPETLVPLDAIVISEAKDYSQSALEHSGLPSPPQKQSAPHSLGASTLPTHHQQSSINVAVESLPISAQPPPPPPQPILSPTSSSDSTYHLPPDSTPVTCLTSLRPPAPVAPSTPPLPPPPSPWPSPVESHVLPSPPPPPSSGPFLVNSHVPPTPPPPPPTPASSPVKLSGPLPSPRRSFSRPPAPPPPPPFASTSSFVRPTAPPPPPAPTSSPIRSTAPPPPPPPGTTLTPPPPPLPCYLSKQASSLIGKSMPSPPAPPLPDAPSLSKDAYSHGGGSQGAFGKAIPPPAPPGGNAKLFGSTGRGPAPPSGPMLKGLQSGQVASRRSNLKPLHWVKVTRAMQGSLWAESQKPEETLKAPVFDMSELENLFSAVLPSSDARRSDKSGSRASGPKSEKIHLSAILALDDAVLDADQVDNLIKFTPTKDEIELLKFFMELMKLPRVESKLRVFSFKIQFRSQVSDLKRNLNIVNTSAEEIRGSVKLKRIMQTILSLGNALNQGTARGSAVGFRLDSLLKLSDTRARNNKTTLMHYLSKVLSEKLPELLDFPKDLSSLELAAKIQLKSLAEEMQAVNKGLEKVEQELTTSENDGPVSEIFRKAHGLLQHLYGSYKYA</sequence>
<comment type="caution">
    <text evidence="8">The sequence shown here is derived from an EMBL/GenBank/DDBJ whole genome shotgun (WGS) entry which is preliminary data.</text>
</comment>
<dbReference type="Proteomes" id="UP001054889">
    <property type="component" value="Unassembled WGS sequence"/>
</dbReference>
<feature type="compositionally biased region" description="Polar residues" evidence="5">
    <location>
        <begin position="450"/>
        <end position="473"/>
    </location>
</feature>
<keyword evidence="9" id="KW-1185">Reference proteome</keyword>
<evidence type="ECO:0000256" key="2">
    <source>
        <dbReference type="ARBA" id="ARBA00022912"/>
    </source>
</evidence>
<dbReference type="PRINTS" id="PR01217">
    <property type="entry name" value="PRICHEXTENSN"/>
</dbReference>
<accession>A0AAV5FHF4</accession>
<dbReference type="InterPro" id="IPR035892">
    <property type="entry name" value="C2_domain_sf"/>
</dbReference>
<dbReference type="Gene3D" id="2.60.40.1110">
    <property type="match status" value="1"/>
</dbReference>
<evidence type="ECO:0000313" key="9">
    <source>
        <dbReference type="Proteomes" id="UP001054889"/>
    </source>
</evidence>
<dbReference type="GO" id="GO:0004721">
    <property type="term" value="F:phosphoprotein phosphatase activity"/>
    <property type="evidence" value="ECO:0007669"/>
    <property type="project" value="UniProtKB-KW"/>
</dbReference>
<dbReference type="PROSITE" id="PS51182">
    <property type="entry name" value="C2_TENSIN"/>
    <property type="match status" value="1"/>
</dbReference>
<protein>
    <recommendedName>
        <fullName evidence="3">Formin-like protein</fullName>
    </recommendedName>
</protein>
<feature type="compositionally biased region" description="Polar residues" evidence="5">
    <location>
        <begin position="389"/>
        <end position="399"/>
    </location>
</feature>
<feature type="region of interest" description="Disordered" evidence="5">
    <location>
        <begin position="389"/>
        <end position="411"/>
    </location>
</feature>
<reference evidence="8" key="1">
    <citation type="journal article" date="2018" name="DNA Res.">
        <title>Multiple hybrid de novo genome assembly of finger millet, an orphan allotetraploid crop.</title>
        <authorList>
            <person name="Hatakeyama M."/>
            <person name="Aluri S."/>
            <person name="Balachadran M.T."/>
            <person name="Sivarajan S.R."/>
            <person name="Patrignani A."/>
            <person name="Gruter S."/>
            <person name="Poveda L."/>
            <person name="Shimizu-Inatsugi R."/>
            <person name="Baeten J."/>
            <person name="Francoijs K.J."/>
            <person name="Nataraja K.N."/>
            <person name="Reddy Y.A.N."/>
            <person name="Phadnis S."/>
            <person name="Ravikumar R.L."/>
            <person name="Schlapbach R."/>
            <person name="Sreeman S.M."/>
            <person name="Shimizu K.K."/>
        </authorList>
    </citation>
    <scope>NUCLEOTIDE SEQUENCE</scope>
</reference>
<keyword evidence="4" id="KW-0175">Coiled coil</keyword>
<feature type="region of interest" description="Disordered" evidence="5">
    <location>
        <begin position="439"/>
        <end position="740"/>
    </location>
</feature>
<dbReference type="PROSITE" id="PS51444">
    <property type="entry name" value="FH2"/>
    <property type="match status" value="1"/>
</dbReference>
<evidence type="ECO:0000259" key="6">
    <source>
        <dbReference type="PROSITE" id="PS51182"/>
    </source>
</evidence>
<dbReference type="AlphaFoldDB" id="A0AAV5FHF4"/>
<dbReference type="SUPFAM" id="SSF101447">
    <property type="entry name" value="Formin homology 2 domain (FH2 domain)"/>
    <property type="match status" value="1"/>
</dbReference>
<feature type="compositionally biased region" description="Pro residues" evidence="5">
    <location>
        <begin position="483"/>
        <end position="493"/>
    </location>
</feature>
<feature type="compositionally biased region" description="Pro residues" evidence="5">
    <location>
        <begin position="598"/>
        <end position="607"/>
    </location>
</feature>
<dbReference type="SMART" id="SM00498">
    <property type="entry name" value="FH2"/>
    <property type="match status" value="1"/>
</dbReference>
<evidence type="ECO:0000256" key="1">
    <source>
        <dbReference type="ARBA" id="ARBA00006468"/>
    </source>
</evidence>
<dbReference type="Pfam" id="PF10409">
    <property type="entry name" value="PTEN_C2"/>
    <property type="match status" value="1"/>
</dbReference>
<dbReference type="InterPro" id="IPR051144">
    <property type="entry name" value="Formin_homology_domain"/>
</dbReference>
<dbReference type="SUPFAM" id="SSF49562">
    <property type="entry name" value="C2 domain (Calcium/lipid-binding domain, CaLB)"/>
    <property type="match status" value="1"/>
</dbReference>
<feature type="compositionally biased region" description="Pro residues" evidence="5">
    <location>
        <begin position="669"/>
        <end position="678"/>
    </location>
</feature>
<comment type="similarity">
    <text evidence="1">Belongs to the formin-like family. Class-II subfamily.</text>
</comment>
<evidence type="ECO:0000256" key="4">
    <source>
        <dbReference type="SAM" id="Coils"/>
    </source>
</evidence>
<dbReference type="EMBL" id="BQKI01000087">
    <property type="protein sequence ID" value="GJN35158.1"/>
    <property type="molecule type" value="Genomic_DNA"/>
</dbReference>
<feature type="coiled-coil region" evidence="4">
    <location>
        <begin position="977"/>
        <end position="1004"/>
    </location>
</feature>
<keyword evidence="2" id="KW-0378">Hydrolase</keyword>
<organism evidence="8 9">
    <name type="scientific">Eleusine coracana subsp. coracana</name>
    <dbReference type="NCBI Taxonomy" id="191504"/>
    <lineage>
        <taxon>Eukaryota</taxon>
        <taxon>Viridiplantae</taxon>
        <taxon>Streptophyta</taxon>
        <taxon>Embryophyta</taxon>
        <taxon>Tracheophyta</taxon>
        <taxon>Spermatophyta</taxon>
        <taxon>Magnoliopsida</taxon>
        <taxon>Liliopsida</taxon>
        <taxon>Poales</taxon>
        <taxon>Poaceae</taxon>
        <taxon>PACMAD clade</taxon>
        <taxon>Chloridoideae</taxon>
        <taxon>Cynodonteae</taxon>
        <taxon>Eleusininae</taxon>
        <taxon>Eleusine</taxon>
    </lineage>
</organism>
<evidence type="ECO:0000313" key="8">
    <source>
        <dbReference type="EMBL" id="GJN35158.1"/>
    </source>
</evidence>
<dbReference type="Pfam" id="PF02181">
    <property type="entry name" value="FH2"/>
    <property type="match status" value="1"/>
</dbReference>
<dbReference type="SMART" id="SM01326">
    <property type="entry name" value="PTEN_C2"/>
    <property type="match status" value="1"/>
</dbReference>
<reference evidence="8" key="2">
    <citation type="submission" date="2021-12" db="EMBL/GenBank/DDBJ databases">
        <title>Resequencing data analysis of finger millet.</title>
        <authorList>
            <person name="Hatakeyama M."/>
            <person name="Aluri S."/>
            <person name="Balachadran M.T."/>
            <person name="Sivarajan S.R."/>
            <person name="Poveda L."/>
            <person name="Shimizu-Inatsugi R."/>
            <person name="Schlapbach R."/>
            <person name="Sreeman S.M."/>
            <person name="Shimizu K.K."/>
        </authorList>
    </citation>
    <scope>NUCLEOTIDE SEQUENCE</scope>
</reference>
<evidence type="ECO:0000259" key="7">
    <source>
        <dbReference type="PROSITE" id="PS51444"/>
    </source>
</evidence>
<name>A0AAV5FHF4_ELECO</name>
<dbReference type="PANTHER" id="PTHR45733:SF8">
    <property type="entry name" value="FORMIN-J"/>
    <property type="match status" value="1"/>
</dbReference>